<dbReference type="HOGENOM" id="CLU_062433_0_0_4"/>
<evidence type="ECO:0000313" key="2">
    <source>
        <dbReference type="EMBL" id="EDZ64592.1"/>
    </source>
</evidence>
<dbReference type="eggNOG" id="COG0438">
    <property type="taxonomic scope" value="Bacteria"/>
</dbReference>
<dbReference type="Pfam" id="PF00534">
    <property type="entry name" value="Glycos_transf_1"/>
    <property type="match status" value="1"/>
</dbReference>
<reference evidence="3" key="1">
    <citation type="journal article" date="2012" name="Stand. Genomic Sci.">
        <title>Genome sequence of strain HIMB624, a cultured representative from the OM43 clade of marine Betaproteobacteria.</title>
        <authorList>
            <person name="Huggett M.J."/>
            <person name="Hayakawa D.H."/>
            <person name="Rappe M.S."/>
        </authorList>
    </citation>
    <scope>NUCLEOTIDE SEQUENCE [LARGE SCALE GENOMIC DNA]</scope>
    <source>
        <strain evidence="3">KB13</strain>
    </source>
</reference>
<sequence>MTKILILTKGVQASSSRERALVYSDLLRSNKVLYQHLGLSKRPLNYIKAIIKAPSFDIIFLQRKLVPRFFFKILRILSKKIIYDFDDAIFLDSNGEISNHKLKKFSYICSNSDLIFAGNDFLKNHANKFNKNTFLIPTCLDISKYKLSVRKDKNFFDLVWIGSKSTSKYLIEIIPLLERANKKLKDLRLINISNVVLKSKFIPIKNILWSEQVQYKELKSAKLGLAPLDDSNWSKGKCAFKVLQYASAGIPIISSNVGVNSILIKQFDAGLLVKQENDWIKHIQKLRSNPNLYKIYKKNAERMSNLFDLRVNYKKMKKIVKDAM</sequence>
<dbReference type="AlphaFoldDB" id="B6BWR9"/>
<accession>B6BWR9</accession>
<dbReference type="SUPFAM" id="SSF53756">
    <property type="entry name" value="UDP-Glycosyltransferase/glycogen phosphorylase"/>
    <property type="match status" value="1"/>
</dbReference>
<keyword evidence="2" id="KW-0808">Transferase</keyword>
<name>B6BWR9_9PROT</name>
<evidence type="ECO:0000259" key="1">
    <source>
        <dbReference type="Pfam" id="PF00534"/>
    </source>
</evidence>
<proteinExistence type="predicted"/>
<organism evidence="2 3">
    <name type="scientific">beta proteobacterium KB13</name>
    <dbReference type="NCBI Taxonomy" id="314607"/>
    <lineage>
        <taxon>Bacteria</taxon>
        <taxon>Pseudomonadati</taxon>
        <taxon>Pseudomonadota</taxon>
        <taxon>Betaproteobacteria</taxon>
        <taxon>Nitrosomonadales</taxon>
        <taxon>OM43 clade</taxon>
    </lineage>
</organism>
<protein>
    <submittedName>
        <fullName evidence="2">Glycosyl transferase, group 1 family protein</fullName>
    </submittedName>
</protein>
<feature type="domain" description="Glycosyl transferase family 1" evidence="1">
    <location>
        <begin position="241"/>
        <end position="302"/>
    </location>
</feature>
<dbReference type="EMBL" id="DS995299">
    <property type="protein sequence ID" value="EDZ64592.1"/>
    <property type="molecule type" value="Genomic_DNA"/>
</dbReference>
<evidence type="ECO:0000313" key="3">
    <source>
        <dbReference type="Proteomes" id="UP000004188"/>
    </source>
</evidence>
<gene>
    <name evidence="2" type="ORF">KB13_724</name>
</gene>
<dbReference type="Gene3D" id="3.40.50.2000">
    <property type="entry name" value="Glycogen Phosphorylase B"/>
    <property type="match status" value="1"/>
</dbReference>
<dbReference type="STRING" id="314607.KB13_724"/>
<dbReference type="Proteomes" id="UP000004188">
    <property type="component" value="Unassembled WGS sequence"/>
</dbReference>
<dbReference type="GO" id="GO:0016757">
    <property type="term" value="F:glycosyltransferase activity"/>
    <property type="evidence" value="ECO:0007669"/>
    <property type="project" value="InterPro"/>
</dbReference>
<keyword evidence="3" id="KW-1185">Reference proteome</keyword>
<dbReference type="InterPro" id="IPR001296">
    <property type="entry name" value="Glyco_trans_1"/>
</dbReference>